<dbReference type="PROSITE" id="PS51419">
    <property type="entry name" value="RAB"/>
    <property type="match status" value="1"/>
</dbReference>
<evidence type="ECO:0000256" key="2">
    <source>
        <dbReference type="ARBA" id="ARBA00023134"/>
    </source>
</evidence>
<keyword evidence="1" id="KW-0547">Nucleotide-binding</keyword>
<proteinExistence type="evidence at transcript level"/>
<dbReference type="EMBL" id="AB365958">
    <property type="protein sequence ID" value="BAJ21338.1"/>
    <property type="molecule type" value="mRNA"/>
</dbReference>
<evidence type="ECO:0000256" key="1">
    <source>
        <dbReference type="ARBA" id="ARBA00022741"/>
    </source>
</evidence>
<keyword evidence="3" id="KW-0449">Lipoprotein</keyword>
<dbReference type="SUPFAM" id="SSF52540">
    <property type="entry name" value="P-loop containing nucleoside triphosphate hydrolases"/>
    <property type="match status" value="1"/>
</dbReference>
<dbReference type="Pfam" id="PF00071">
    <property type="entry name" value="Ras"/>
    <property type="match status" value="1"/>
</dbReference>
<evidence type="ECO:0000313" key="4">
    <source>
        <dbReference type="EMBL" id="BAJ21338.1"/>
    </source>
</evidence>
<dbReference type="SMART" id="SM00175">
    <property type="entry name" value="RAB"/>
    <property type="match status" value="1"/>
</dbReference>
<dbReference type="InterPro" id="IPR005225">
    <property type="entry name" value="Small_GTP-bd"/>
</dbReference>
<protein>
    <submittedName>
        <fullName evidence="4">Rab-family small GTPase RabX25</fullName>
    </submittedName>
</protein>
<name>E1CB48_TETTH</name>
<dbReference type="SMART" id="SM00176">
    <property type="entry name" value="RAN"/>
    <property type="match status" value="1"/>
</dbReference>
<dbReference type="Gene3D" id="3.40.50.300">
    <property type="entry name" value="P-loop containing nucleotide triphosphate hydrolases"/>
    <property type="match status" value="1"/>
</dbReference>
<dbReference type="PANTHER" id="PTHR47977">
    <property type="entry name" value="RAS-RELATED PROTEIN RAB"/>
    <property type="match status" value="1"/>
</dbReference>
<dbReference type="InterPro" id="IPR001806">
    <property type="entry name" value="Small_GTPase"/>
</dbReference>
<accession>E1CB48</accession>
<reference evidence="4" key="1">
    <citation type="journal article" date="2010" name="J. Eukaryot. Microbiol.">
        <title>Marked amplification and diversification of products of ras genes from rat brain, Rab GTPases, in the ciliates Tetrahymena thermophila and Paramecium tetraurelia.</title>
        <authorList>
            <person name="Saito-Nakano Y."/>
            <person name="Nakahara T."/>
            <person name="Nakano K."/>
            <person name="Nozaki T."/>
            <person name="Numata O."/>
        </authorList>
    </citation>
    <scope>NUCLEOTIDE SEQUENCE</scope>
</reference>
<dbReference type="FunFam" id="3.40.50.300:FF:001129">
    <property type="entry name" value="ras-related protein Rab-44 isoform X2"/>
    <property type="match status" value="1"/>
</dbReference>
<dbReference type="PROSITE" id="PS51421">
    <property type="entry name" value="RAS"/>
    <property type="match status" value="1"/>
</dbReference>
<organism evidence="4">
    <name type="scientific">Tetrahymena thermophila</name>
    <dbReference type="NCBI Taxonomy" id="5911"/>
    <lineage>
        <taxon>Eukaryota</taxon>
        <taxon>Sar</taxon>
        <taxon>Alveolata</taxon>
        <taxon>Ciliophora</taxon>
        <taxon>Intramacronucleata</taxon>
        <taxon>Oligohymenophorea</taxon>
        <taxon>Hymenostomatida</taxon>
        <taxon>Tetrahymenina</taxon>
        <taxon>Tetrahymenidae</taxon>
        <taxon>Tetrahymena</taxon>
    </lineage>
</organism>
<sequence>MDTQQDEDQQINESMQSDNIEVIEYPFQVVLIGDPGVGKTSFLIRFSEDQFLKNVNTSVGIDFRFRSLILQNKQIKLKIWDTAGQENFRSISKKYFQKADAVVIMFDITNNESFNNLGYWSKELNENCKDINIPKILVGHKSDLNSKRTVLEEEIDDFVSSQNMEYIEASAKENTNVIMTFAKIGQKLIDIYEDGELNFQKNNREMLITQEKKKIQSEAHCKCCLNE</sequence>
<dbReference type="InterPro" id="IPR050227">
    <property type="entry name" value="Rab"/>
</dbReference>
<dbReference type="GO" id="GO:0003924">
    <property type="term" value="F:GTPase activity"/>
    <property type="evidence" value="ECO:0007669"/>
    <property type="project" value="InterPro"/>
</dbReference>
<dbReference type="SMART" id="SM00173">
    <property type="entry name" value="RAS"/>
    <property type="match status" value="1"/>
</dbReference>
<keyword evidence="2" id="KW-0342">GTP-binding</keyword>
<gene>
    <name evidence="4" type="primary">RABX25</name>
</gene>
<dbReference type="CDD" id="cd00154">
    <property type="entry name" value="Rab"/>
    <property type="match status" value="1"/>
</dbReference>
<dbReference type="PROSITE" id="PS51420">
    <property type="entry name" value="RHO"/>
    <property type="match status" value="1"/>
</dbReference>
<evidence type="ECO:0000256" key="3">
    <source>
        <dbReference type="ARBA" id="ARBA00023288"/>
    </source>
</evidence>
<dbReference type="PRINTS" id="PR00449">
    <property type="entry name" value="RASTRNSFRMNG"/>
</dbReference>
<dbReference type="GO" id="GO:0005525">
    <property type="term" value="F:GTP binding"/>
    <property type="evidence" value="ECO:0007669"/>
    <property type="project" value="UniProtKB-KW"/>
</dbReference>
<dbReference type="NCBIfam" id="TIGR00231">
    <property type="entry name" value="small_GTP"/>
    <property type="match status" value="1"/>
</dbReference>
<dbReference type="InterPro" id="IPR027417">
    <property type="entry name" value="P-loop_NTPase"/>
</dbReference>
<dbReference type="SMART" id="SM00174">
    <property type="entry name" value="RHO"/>
    <property type="match status" value="1"/>
</dbReference>
<dbReference type="AlphaFoldDB" id="E1CB48"/>